<sequence length="264" mass="29329">MELFSLLLQGKTSTITLKRFKIAIGFFLLLGAGGEYIEGSTQVGSWINPGIITGVVLVLLLSTWLIGSGFSKDRFAFKSLILLRYFAISFGVFVLVAVFNLLAKASPGQYVDINGLRIPIKRCVDGNRRIIPDEKSREAYCVCAFEKITNNPELKEKYKARLEDNKATEVLQELESQFGTLGIRDCLLSSGINWTAPIADAMIRNWKKELTGTEFEQTNDVNKYCDCLIGEYQKFPLREVAAEGFGESAASIRVVQACAEASRK</sequence>
<dbReference type="Proteomes" id="UP000184212">
    <property type="component" value="Unassembled WGS sequence"/>
</dbReference>
<accession>A0A1M5MGG8</accession>
<keyword evidence="1" id="KW-0472">Membrane</keyword>
<feature type="transmembrane region" description="Helical" evidence="1">
    <location>
        <begin position="49"/>
        <end position="70"/>
    </location>
</feature>
<protein>
    <submittedName>
        <fullName evidence="2">Uncharacterized protein</fullName>
    </submittedName>
</protein>
<keyword evidence="1" id="KW-1133">Transmembrane helix</keyword>
<reference evidence="2 3" key="1">
    <citation type="submission" date="2016-11" db="EMBL/GenBank/DDBJ databases">
        <authorList>
            <person name="Jaros S."/>
            <person name="Januszkiewicz K."/>
            <person name="Wedrychowicz H."/>
        </authorList>
    </citation>
    <scope>NUCLEOTIDE SEQUENCE [LARGE SCALE GENOMIC DNA]</scope>
    <source>
        <strain evidence="2 3">DSM 24574</strain>
    </source>
</reference>
<feature type="transmembrane region" description="Helical" evidence="1">
    <location>
        <begin position="20"/>
        <end position="37"/>
    </location>
</feature>
<keyword evidence="3" id="KW-1185">Reference proteome</keyword>
<keyword evidence="1" id="KW-0812">Transmembrane</keyword>
<organism evidence="2 3">
    <name type="scientific">Chryseolinea serpens</name>
    <dbReference type="NCBI Taxonomy" id="947013"/>
    <lineage>
        <taxon>Bacteria</taxon>
        <taxon>Pseudomonadati</taxon>
        <taxon>Bacteroidota</taxon>
        <taxon>Cytophagia</taxon>
        <taxon>Cytophagales</taxon>
        <taxon>Fulvivirgaceae</taxon>
        <taxon>Chryseolinea</taxon>
    </lineage>
</organism>
<gene>
    <name evidence="2" type="ORF">SAMN04488109_1739</name>
</gene>
<dbReference type="EMBL" id="FQWQ01000001">
    <property type="protein sequence ID" value="SHG76534.1"/>
    <property type="molecule type" value="Genomic_DNA"/>
</dbReference>
<dbReference type="AlphaFoldDB" id="A0A1M5MGG8"/>
<name>A0A1M5MGG8_9BACT</name>
<evidence type="ECO:0000256" key="1">
    <source>
        <dbReference type="SAM" id="Phobius"/>
    </source>
</evidence>
<feature type="transmembrane region" description="Helical" evidence="1">
    <location>
        <begin position="82"/>
        <end position="103"/>
    </location>
</feature>
<evidence type="ECO:0000313" key="2">
    <source>
        <dbReference type="EMBL" id="SHG76534.1"/>
    </source>
</evidence>
<evidence type="ECO:0000313" key="3">
    <source>
        <dbReference type="Proteomes" id="UP000184212"/>
    </source>
</evidence>
<proteinExistence type="predicted"/>